<keyword evidence="4" id="KW-1185">Reference proteome</keyword>
<feature type="compositionally biased region" description="Low complexity" evidence="2">
    <location>
        <begin position="316"/>
        <end position="334"/>
    </location>
</feature>
<dbReference type="InterPro" id="IPR023346">
    <property type="entry name" value="Lysozyme-like_dom_sf"/>
</dbReference>
<accession>A0ABP8E3Y6</accession>
<evidence type="ECO:0000313" key="4">
    <source>
        <dbReference type="Proteomes" id="UP001501594"/>
    </source>
</evidence>
<organism evidence="3 4">
    <name type="scientific">Frondihabitans peucedani</name>
    <dbReference type="NCBI Taxonomy" id="598626"/>
    <lineage>
        <taxon>Bacteria</taxon>
        <taxon>Bacillati</taxon>
        <taxon>Actinomycetota</taxon>
        <taxon>Actinomycetes</taxon>
        <taxon>Micrococcales</taxon>
        <taxon>Microbacteriaceae</taxon>
        <taxon>Frondihabitans</taxon>
    </lineage>
</organism>
<evidence type="ECO:0000256" key="1">
    <source>
        <dbReference type="SAM" id="Coils"/>
    </source>
</evidence>
<dbReference type="SUPFAM" id="SSF53955">
    <property type="entry name" value="Lysozyme-like"/>
    <property type="match status" value="1"/>
</dbReference>
<proteinExistence type="predicted"/>
<feature type="compositionally biased region" description="Gly residues" evidence="2">
    <location>
        <begin position="297"/>
        <end position="315"/>
    </location>
</feature>
<evidence type="ECO:0000313" key="3">
    <source>
        <dbReference type="EMBL" id="GAA4266729.1"/>
    </source>
</evidence>
<sequence>MANDARRSRTPRRLALPSLGVLLVAGLAATVVLGAPQPASAYPSWSEVQAAKGNAAATKTRVDQITSALSGLETEAAARSSEALKADAASTDAETRLQAATEQARALDQQLAAEKKKAGEAHEQAGQLAAHLYRIGNSTSLDGQLFSGRDASGTLYKLGALSQLTAQWQTVLDDATVASHAVSSLSAQAGVAARERDRLAVKAQTTLAAATAAQRAADQEVATATTHQQTLYAQLASLNNTSATLEAKYRQGEAAKAAYEAQQKAAAAEHARLVAANEAAHRPKPVAAPAPVPGSGSSAGSGSSGSGSSGSGSSGSGSSAGSAPVSTGGSLGSGVVDDPAGAQAYASSVLGSYGWSSSQMSCLVLLWNQESGWRTSALNPSSDAYGIPQALPADKLASAGLDWQTSYRTQINWGLGYIRAVYSSPCGAWAHEVAHNWY</sequence>
<dbReference type="Proteomes" id="UP001501594">
    <property type="component" value="Unassembled WGS sequence"/>
</dbReference>
<comment type="caution">
    <text evidence="3">The sequence shown here is derived from an EMBL/GenBank/DDBJ whole genome shotgun (WGS) entry which is preliminary data.</text>
</comment>
<dbReference type="EMBL" id="BAABAU010000003">
    <property type="protein sequence ID" value="GAA4266729.1"/>
    <property type="molecule type" value="Genomic_DNA"/>
</dbReference>
<gene>
    <name evidence="3" type="ORF">GCM10022256_23410</name>
</gene>
<reference evidence="4" key="1">
    <citation type="journal article" date="2019" name="Int. J. Syst. Evol. Microbiol.">
        <title>The Global Catalogue of Microorganisms (GCM) 10K type strain sequencing project: providing services to taxonomists for standard genome sequencing and annotation.</title>
        <authorList>
            <consortium name="The Broad Institute Genomics Platform"/>
            <consortium name="The Broad Institute Genome Sequencing Center for Infectious Disease"/>
            <person name="Wu L."/>
            <person name="Ma J."/>
        </authorList>
    </citation>
    <scope>NUCLEOTIDE SEQUENCE [LARGE SCALE GENOMIC DNA]</scope>
    <source>
        <strain evidence="4">JCM 17442</strain>
    </source>
</reference>
<evidence type="ECO:0008006" key="5">
    <source>
        <dbReference type="Google" id="ProtNLM"/>
    </source>
</evidence>
<feature type="coiled-coil region" evidence="1">
    <location>
        <begin position="90"/>
        <end position="124"/>
    </location>
</feature>
<evidence type="ECO:0000256" key="2">
    <source>
        <dbReference type="SAM" id="MobiDB-lite"/>
    </source>
</evidence>
<name>A0ABP8E3Y6_9MICO</name>
<protein>
    <recommendedName>
        <fullName evidence="5">Peptidoglycan hydrolase CwlO-like protein</fullName>
    </recommendedName>
</protein>
<dbReference type="RefSeq" id="WP_344796366.1">
    <property type="nucleotide sequence ID" value="NZ_BAABAU010000003.1"/>
</dbReference>
<feature type="region of interest" description="Disordered" evidence="2">
    <location>
        <begin position="281"/>
        <end position="334"/>
    </location>
</feature>
<keyword evidence="1" id="KW-0175">Coiled coil</keyword>